<dbReference type="PROSITE" id="PS00107">
    <property type="entry name" value="PROTEIN_KINASE_ATP"/>
    <property type="match status" value="1"/>
</dbReference>
<organism evidence="8 9">
    <name type="scientific">Actinomortierella ambigua</name>
    <dbReference type="NCBI Taxonomy" id="1343610"/>
    <lineage>
        <taxon>Eukaryota</taxon>
        <taxon>Fungi</taxon>
        <taxon>Fungi incertae sedis</taxon>
        <taxon>Mucoromycota</taxon>
        <taxon>Mortierellomycotina</taxon>
        <taxon>Mortierellomycetes</taxon>
        <taxon>Mortierellales</taxon>
        <taxon>Mortierellaceae</taxon>
        <taxon>Actinomortierella</taxon>
    </lineage>
</organism>
<dbReference type="InterPro" id="IPR011990">
    <property type="entry name" value="TPR-like_helical_dom_sf"/>
</dbReference>
<evidence type="ECO:0000256" key="2">
    <source>
        <dbReference type="ARBA" id="ARBA00022840"/>
    </source>
</evidence>
<dbReference type="InterPro" id="IPR011009">
    <property type="entry name" value="Kinase-like_dom_sf"/>
</dbReference>
<comment type="similarity">
    <text evidence="3">Belongs to the sel-1 family.</text>
</comment>
<evidence type="ECO:0000256" key="5">
    <source>
        <dbReference type="SAM" id="MobiDB-lite"/>
    </source>
</evidence>
<dbReference type="InterPro" id="IPR006597">
    <property type="entry name" value="Sel1-like"/>
</dbReference>
<keyword evidence="6" id="KW-0732">Signal</keyword>
<evidence type="ECO:0000259" key="7">
    <source>
        <dbReference type="PROSITE" id="PS50011"/>
    </source>
</evidence>
<dbReference type="EMBL" id="JAAAJB010000035">
    <property type="protein sequence ID" value="KAG0269037.1"/>
    <property type="molecule type" value="Genomic_DNA"/>
</dbReference>
<name>A0A9P6QME3_9FUNG</name>
<dbReference type="GO" id="GO:0004672">
    <property type="term" value="F:protein kinase activity"/>
    <property type="evidence" value="ECO:0007669"/>
    <property type="project" value="InterPro"/>
</dbReference>
<evidence type="ECO:0000313" key="9">
    <source>
        <dbReference type="Proteomes" id="UP000807716"/>
    </source>
</evidence>
<evidence type="ECO:0000313" key="8">
    <source>
        <dbReference type="EMBL" id="KAG0269037.1"/>
    </source>
</evidence>
<dbReference type="PROSITE" id="PS00108">
    <property type="entry name" value="PROTEIN_KINASE_ST"/>
    <property type="match status" value="1"/>
</dbReference>
<dbReference type="GO" id="GO:0005524">
    <property type="term" value="F:ATP binding"/>
    <property type="evidence" value="ECO:0007669"/>
    <property type="project" value="UniProtKB-UniRule"/>
</dbReference>
<feature type="signal peptide" evidence="6">
    <location>
        <begin position="1"/>
        <end position="20"/>
    </location>
</feature>
<evidence type="ECO:0000256" key="6">
    <source>
        <dbReference type="SAM" id="SignalP"/>
    </source>
</evidence>
<dbReference type="InterPro" id="IPR008271">
    <property type="entry name" value="Ser/Thr_kinase_AS"/>
</dbReference>
<evidence type="ECO:0000256" key="4">
    <source>
        <dbReference type="PROSITE-ProRule" id="PRU10141"/>
    </source>
</evidence>
<sequence>MCMLMAVFAILSSTLALSQAKKLYTSPASKDSTIMRSTVSCRTCPDQNCYKCQLGHEKTLRANTGGLAYLRALVGFQLPNVGASSSVVGCTVQFPAFVRSLPSGVTIRISMASASEWDEDTVTAETSPDSEEVIAEVAVPARTNLPPIDITKACTQAGADGQFSIYLSTQFGSIEVWSKDSDNPAILHPTLVLGQKLGSGAYGTVYRGEWGVLAVAAKKFHVTATDDAQTAIKKEIKVLKGLTYRHIIQFYGAHYHDGGLVVLTDLAEGGSLRAAIDRGIPDWATKERYAREISLGLAYIHSKGVLHLDLKSDNVLLSGLLEVKLCDFGCATVKTTSLANSAQTQMQTISAAAVAATTAAAAAAVAGPSSSSQILRGTVRWMAPELFIRKPKYSPKSDMYSLGVVMWEMAADCTTPFKGHYEASSIIALVKAGTRENLPEGTPKGYGACLERCWDQDPARRPEACEFVSLMKEMITVHMGNAKAEGEKGGPGNPSTLSLDLDSLSIGSFKSEGGLGSHFSKSATQKSRSNSHSHSSSSGSSAGGASSKVTDADRVVKSQPSRSALASTVQVTMDFPASTPKTLVAVVSRDMSVSKPQTVPPTTAAAQTGPMVAAHTAVAVASVAAVAVGTATASSTTPKAVAAAVVAVSSENLDKKPAVAVAKIEDMESLLQNAKLGHTDSQVRLGLIYLQGQGVAQSDSQAASWFLNAARLGHVVAQRHLGQLYAKERGQGDDVKKKHLEAASWLRKAADQGDGMAQNDLGWMYASGHGVKKNDTEAVKWFTKAAVQDHAEAQMSLGHMCTKGRGIARSETAAFQWFRLAGRLGHADAQNSVGWRYDLGEGVAQDDVKALEWYNLSVAEGNGYAMFNAASFYELGLGTKRDVMRALQLFQQAADNEEPNAQFHVQFIQWLTAPGRQPPKTAEEAVAMYRKGVDEGFTAAHHNLGRAYERGLGVRMDMSMAMAWYATAAGQGHGDSKQRLRFLQKTVKQET</sequence>
<feature type="domain" description="Protein kinase" evidence="7">
    <location>
        <begin position="191"/>
        <end position="475"/>
    </location>
</feature>
<dbReference type="SMART" id="SM00220">
    <property type="entry name" value="S_TKc"/>
    <property type="match status" value="1"/>
</dbReference>
<feature type="compositionally biased region" description="Polar residues" evidence="5">
    <location>
        <begin position="558"/>
        <end position="567"/>
    </location>
</feature>
<feature type="chain" id="PRO_5040246382" description="Protein kinase domain-containing protein" evidence="6">
    <location>
        <begin position="21"/>
        <end position="991"/>
    </location>
</feature>
<gene>
    <name evidence="8" type="ORF">DFQ27_004969</name>
</gene>
<dbReference type="Gene3D" id="1.25.40.10">
    <property type="entry name" value="Tetratricopeptide repeat domain"/>
    <property type="match status" value="3"/>
</dbReference>
<dbReference type="SMART" id="SM00671">
    <property type="entry name" value="SEL1"/>
    <property type="match status" value="7"/>
</dbReference>
<dbReference type="AlphaFoldDB" id="A0A9P6QME3"/>
<dbReference type="Pfam" id="PF08238">
    <property type="entry name" value="Sel1"/>
    <property type="match status" value="7"/>
</dbReference>
<proteinExistence type="inferred from homology"/>
<keyword evidence="1 4" id="KW-0547">Nucleotide-binding</keyword>
<keyword evidence="2 4" id="KW-0067">ATP-binding</keyword>
<dbReference type="PANTHER" id="PTHR11102">
    <property type="entry name" value="SEL-1-LIKE PROTEIN"/>
    <property type="match status" value="1"/>
</dbReference>
<reference evidence="8" key="1">
    <citation type="journal article" date="2020" name="Fungal Divers.">
        <title>Resolving the Mortierellaceae phylogeny through synthesis of multi-gene phylogenetics and phylogenomics.</title>
        <authorList>
            <person name="Vandepol N."/>
            <person name="Liber J."/>
            <person name="Desiro A."/>
            <person name="Na H."/>
            <person name="Kennedy M."/>
            <person name="Barry K."/>
            <person name="Grigoriev I.V."/>
            <person name="Miller A.N."/>
            <person name="O'Donnell K."/>
            <person name="Stajich J.E."/>
            <person name="Bonito G."/>
        </authorList>
    </citation>
    <scope>NUCLEOTIDE SEQUENCE</scope>
    <source>
        <strain evidence="8">BC1065</strain>
    </source>
</reference>
<feature type="binding site" evidence="4">
    <location>
        <position position="219"/>
    </location>
    <ligand>
        <name>ATP</name>
        <dbReference type="ChEBI" id="CHEBI:30616"/>
    </ligand>
</feature>
<accession>A0A9P6QME3</accession>
<dbReference type="Gene3D" id="1.10.510.10">
    <property type="entry name" value="Transferase(Phosphotransferase) domain 1"/>
    <property type="match status" value="1"/>
</dbReference>
<feature type="region of interest" description="Disordered" evidence="5">
    <location>
        <begin position="515"/>
        <end position="567"/>
    </location>
</feature>
<dbReference type="InterPro" id="IPR050767">
    <property type="entry name" value="Sel1_AlgK"/>
</dbReference>
<dbReference type="OrthoDB" id="5555675at2759"/>
<dbReference type="PANTHER" id="PTHR11102:SF160">
    <property type="entry name" value="ERAD-ASSOCIATED E3 UBIQUITIN-PROTEIN LIGASE COMPONENT HRD3"/>
    <property type="match status" value="1"/>
</dbReference>
<dbReference type="SUPFAM" id="SSF81901">
    <property type="entry name" value="HCP-like"/>
    <property type="match status" value="3"/>
</dbReference>
<dbReference type="Proteomes" id="UP000807716">
    <property type="component" value="Unassembled WGS sequence"/>
</dbReference>
<keyword evidence="9" id="KW-1185">Reference proteome</keyword>
<dbReference type="InterPro" id="IPR000719">
    <property type="entry name" value="Prot_kinase_dom"/>
</dbReference>
<protein>
    <recommendedName>
        <fullName evidence="7">Protein kinase domain-containing protein</fullName>
    </recommendedName>
</protein>
<dbReference type="GO" id="GO:0005576">
    <property type="term" value="C:extracellular region"/>
    <property type="evidence" value="ECO:0007669"/>
    <property type="project" value="UniProtKB-SubCell"/>
</dbReference>
<dbReference type="SUPFAM" id="SSF56112">
    <property type="entry name" value="Protein kinase-like (PK-like)"/>
    <property type="match status" value="1"/>
</dbReference>
<feature type="compositionally biased region" description="Low complexity" evidence="5">
    <location>
        <begin position="527"/>
        <end position="547"/>
    </location>
</feature>
<dbReference type="Pfam" id="PF00069">
    <property type="entry name" value="Pkinase"/>
    <property type="match status" value="1"/>
</dbReference>
<evidence type="ECO:0000256" key="1">
    <source>
        <dbReference type="ARBA" id="ARBA00022741"/>
    </source>
</evidence>
<dbReference type="PROSITE" id="PS50011">
    <property type="entry name" value="PROTEIN_KINASE_DOM"/>
    <property type="match status" value="1"/>
</dbReference>
<evidence type="ECO:0000256" key="3">
    <source>
        <dbReference type="ARBA" id="ARBA00038101"/>
    </source>
</evidence>
<dbReference type="InterPro" id="IPR017441">
    <property type="entry name" value="Protein_kinase_ATP_BS"/>
</dbReference>
<comment type="caution">
    <text evidence="8">The sequence shown here is derived from an EMBL/GenBank/DDBJ whole genome shotgun (WGS) entry which is preliminary data.</text>
</comment>